<dbReference type="AlphaFoldDB" id="A0A3D9XSD6"/>
<dbReference type="RefSeq" id="WP_116221444.1">
    <property type="nucleotide sequence ID" value="NZ_CP038196.1"/>
</dbReference>
<dbReference type="InterPro" id="IPR025827">
    <property type="entry name" value="Zn_ribbon_recom_dom"/>
</dbReference>
<dbReference type="InterPro" id="IPR038109">
    <property type="entry name" value="DNA_bind_recomb_sf"/>
</dbReference>
<feature type="domain" description="Resolvase/invertase-type recombinase catalytic" evidence="2">
    <location>
        <begin position="3"/>
        <end position="152"/>
    </location>
</feature>
<dbReference type="InterPro" id="IPR050639">
    <property type="entry name" value="SSR_resolvase"/>
</dbReference>
<dbReference type="PROSITE" id="PS51737">
    <property type="entry name" value="RECOMBINASE_DNA_BIND"/>
    <property type="match status" value="1"/>
</dbReference>
<evidence type="ECO:0000259" key="2">
    <source>
        <dbReference type="PROSITE" id="PS51736"/>
    </source>
</evidence>
<dbReference type="Gene3D" id="3.90.1750.20">
    <property type="entry name" value="Putative Large Serine Recombinase, Chain B, Domain 2"/>
    <property type="match status" value="1"/>
</dbReference>
<comment type="caution">
    <text evidence="4">The sequence shown here is derived from an EMBL/GenBank/DDBJ whole genome shotgun (WGS) entry which is preliminary data.</text>
</comment>
<evidence type="ECO:0000313" key="4">
    <source>
        <dbReference type="EMBL" id="REF73350.1"/>
    </source>
</evidence>
<dbReference type="EMBL" id="QTUJ01000001">
    <property type="protein sequence ID" value="REF73350.1"/>
    <property type="molecule type" value="Genomic_DNA"/>
</dbReference>
<dbReference type="Pfam" id="PF00239">
    <property type="entry name" value="Resolvase"/>
    <property type="match status" value="1"/>
</dbReference>
<dbReference type="PANTHER" id="PTHR30461">
    <property type="entry name" value="DNA-INVERTASE FROM LAMBDOID PROPHAGE"/>
    <property type="match status" value="1"/>
</dbReference>
<dbReference type="GO" id="GO:0000150">
    <property type="term" value="F:DNA strand exchange activity"/>
    <property type="evidence" value="ECO:0007669"/>
    <property type="project" value="InterPro"/>
</dbReference>
<organism evidence="4 5">
    <name type="scientific">Paracoccus versutus</name>
    <name type="common">Thiobacillus versutus</name>
    <dbReference type="NCBI Taxonomy" id="34007"/>
    <lineage>
        <taxon>Bacteria</taxon>
        <taxon>Pseudomonadati</taxon>
        <taxon>Pseudomonadota</taxon>
        <taxon>Alphaproteobacteria</taxon>
        <taxon>Rhodobacterales</taxon>
        <taxon>Paracoccaceae</taxon>
        <taxon>Paracoccus</taxon>
    </lineage>
</organism>
<reference evidence="4 5" key="1">
    <citation type="submission" date="2018-08" db="EMBL/GenBank/DDBJ databases">
        <title>Genomic Encyclopedia of Archaeal and Bacterial Type Strains, Phase II (KMG-II): from individual species to whole genera.</title>
        <authorList>
            <person name="Goeker M."/>
        </authorList>
    </citation>
    <scope>NUCLEOTIDE SEQUENCE [LARGE SCALE GENOMIC DNA]</scope>
    <source>
        <strain evidence="4 5">DSM 17099</strain>
    </source>
</reference>
<evidence type="ECO:0000313" key="5">
    <source>
        <dbReference type="Proteomes" id="UP000256941"/>
    </source>
</evidence>
<sequence>MTRIALYARYSSDQQREASIEDQFRICRDRAKKEGWRIVDMYQDAGISGSSMILRPGIQSLLQDAQAGRFDMVLAEALDRISRDQADVATLFKHLQFAGVPIFTLAEGEISELHVGLKGTMNALFLKDLAAKTHRGLRGRVEDGKSGGGISFGYRVVKQLDARGDPIRGDREIEPREAEIVRRIFRDFAAGIGPKTIAKTLNDEGIPGPGGKPWGDTTIRGHVKRRTGLVNNEIYIGRLVWNRMRYIKDPRTGKRVSRMNPESEWIITEVPDLRIVEQELWDAVKARQAEIAEKYVNVTEAVRKHHRDNRLNATHRPKSLLSGLVFCGCCGGPYSLRGAGRFACSNHISKGTCANEVTIRQQELESRVLAGIQTKLMAPEIAADAMKASAEEMNRLNRERRSNGDAWRGELAKVEKDIRGIIEAIKAGMFHPSMKGEMDKLEARKAELTELLDNTPQDTPDILPAAAQIYAGRVAELSEALNHPETRAESADQLRVLIEKIVLTPGPKRGEVYARLHGDLATILEWVARQDGKSGTKSKTPGAKRSGVLVSVVAGARNHLKLRLLSAYRALLERSALSGSRGLLRSAA</sequence>
<gene>
    <name evidence="4" type="ORF">BDD41_1904</name>
</gene>
<dbReference type="Pfam" id="PF13408">
    <property type="entry name" value="Zn_ribbon_recom"/>
    <property type="match status" value="1"/>
</dbReference>
<dbReference type="SUPFAM" id="SSF53041">
    <property type="entry name" value="Resolvase-like"/>
    <property type="match status" value="1"/>
</dbReference>
<dbReference type="Proteomes" id="UP000256941">
    <property type="component" value="Unassembled WGS sequence"/>
</dbReference>
<feature type="domain" description="Recombinase" evidence="3">
    <location>
        <begin position="151"/>
        <end position="294"/>
    </location>
</feature>
<name>A0A3D9XSD6_PARVE</name>
<accession>A0A3D9XSD6</accession>
<dbReference type="PROSITE" id="PS51736">
    <property type="entry name" value="RECOMBINASES_3"/>
    <property type="match status" value="1"/>
</dbReference>
<dbReference type="CDD" id="cd00338">
    <property type="entry name" value="Ser_Recombinase"/>
    <property type="match status" value="1"/>
</dbReference>
<dbReference type="InterPro" id="IPR011109">
    <property type="entry name" value="DNA_bind_recombinase_dom"/>
</dbReference>
<dbReference type="InterPro" id="IPR006119">
    <property type="entry name" value="Resolv_N"/>
</dbReference>
<dbReference type="Pfam" id="PF07508">
    <property type="entry name" value="Recombinase"/>
    <property type="match status" value="1"/>
</dbReference>
<dbReference type="SMART" id="SM00857">
    <property type="entry name" value="Resolvase"/>
    <property type="match status" value="1"/>
</dbReference>
<protein>
    <submittedName>
        <fullName evidence="4">DNA invertase Pin-like site-specific DNA recombinase</fullName>
    </submittedName>
</protein>
<feature type="region of interest" description="Disordered" evidence="1">
    <location>
        <begin position="200"/>
        <end position="219"/>
    </location>
</feature>
<dbReference type="Gene3D" id="3.40.50.1390">
    <property type="entry name" value="Resolvase, N-terminal catalytic domain"/>
    <property type="match status" value="1"/>
</dbReference>
<evidence type="ECO:0000256" key="1">
    <source>
        <dbReference type="SAM" id="MobiDB-lite"/>
    </source>
</evidence>
<evidence type="ECO:0000259" key="3">
    <source>
        <dbReference type="PROSITE" id="PS51737"/>
    </source>
</evidence>
<proteinExistence type="predicted"/>
<dbReference type="PANTHER" id="PTHR30461:SF23">
    <property type="entry name" value="DNA RECOMBINASE-RELATED"/>
    <property type="match status" value="1"/>
</dbReference>
<dbReference type="GO" id="GO:0003677">
    <property type="term" value="F:DNA binding"/>
    <property type="evidence" value="ECO:0007669"/>
    <property type="project" value="InterPro"/>
</dbReference>
<dbReference type="InterPro" id="IPR036162">
    <property type="entry name" value="Resolvase-like_N_sf"/>
</dbReference>